<reference evidence="2 3" key="1">
    <citation type="submission" date="2019-07" db="EMBL/GenBank/DDBJ databases">
        <title>Tepidimonas sediminis YIM 72259 draft genome.</title>
        <authorList>
            <person name="Da Costa M.S."/>
            <person name="Froufe H.J.C."/>
            <person name="Egas C."/>
            <person name="Albuquerque L."/>
        </authorList>
    </citation>
    <scope>NUCLEOTIDE SEQUENCE [LARGE SCALE GENOMIC DNA]</scope>
    <source>
        <strain evidence="2 3">YIM 72259</strain>
    </source>
</reference>
<dbReference type="RefSeq" id="WP_143896337.1">
    <property type="nucleotide sequence ID" value="NZ_VJND01000014.1"/>
</dbReference>
<dbReference type="EMBL" id="VJND01000014">
    <property type="protein sequence ID" value="TSE23975.1"/>
    <property type="molecule type" value="Genomic_DNA"/>
</dbReference>
<feature type="domain" description="AB hydrolase-1" evidence="1">
    <location>
        <begin position="8"/>
        <end position="274"/>
    </location>
</feature>
<dbReference type="OrthoDB" id="5729753at2"/>
<dbReference type="AlphaFoldDB" id="A0A554WK91"/>
<protein>
    <submittedName>
        <fullName evidence="2">Serine aminopeptidase, S33</fullName>
    </submittedName>
</protein>
<sequence length="293" mass="32636">MTAHPPLIVFSHANSFPAGTYRILFEALRARGWRVEALDKFGHDPRYPVTSNWPHLVRQLADFVAQQVRPQGEPLFLVGHSLGGFLSLMAAALHPQLGGTPVRGVVMLDSPVLGGWKARALAAAKHTRLIGAVSPGRISRKRRNRWASAAEALEHFRHKRAFARWDPRVLQDYVAHGTHDEVGPDGSVQRVLSFDRDIETAIYDTLPHHLDRLLRRHPLRCPVAFVGGTESEEMRRVGLTLTHKLCGRTPSPRLQFLPGTHLFPMELPQATAEAIDRALRDFMASSPPSPASR</sequence>
<keyword evidence="3" id="KW-1185">Reference proteome</keyword>
<dbReference type="SUPFAM" id="SSF53474">
    <property type="entry name" value="alpha/beta-Hydrolases"/>
    <property type="match status" value="1"/>
</dbReference>
<comment type="caution">
    <text evidence="2">The sequence shown here is derived from an EMBL/GenBank/DDBJ whole genome shotgun (WGS) entry which is preliminary data.</text>
</comment>
<dbReference type="GO" id="GO:0004177">
    <property type="term" value="F:aminopeptidase activity"/>
    <property type="evidence" value="ECO:0007669"/>
    <property type="project" value="UniProtKB-KW"/>
</dbReference>
<dbReference type="InterPro" id="IPR029058">
    <property type="entry name" value="AB_hydrolase_fold"/>
</dbReference>
<keyword evidence="2" id="KW-0031">Aminopeptidase</keyword>
<organism evidence="2 3">
    <name type="scientific">Tepidimonas sediminis</name>
    <dbReference type="NCBI Taxonomy" id="2588941"/>
    <lineage>
        <taxon>Bacteria</taxon>
        <taxon>Pseudomonadati</taxon>
        <taxon>Pseudomonadota</taxon>
        <taxon>Betaproteobacteria</taxon>
        <taxon>Burkholderiales</taxon>
        <taxon>Tepidimonas</taxon>
    </lineage>
</organism>
<evidence type="ECO:0000259" key="1">
    <source>
        <dbReference type="Pfam" id="PF12697"/>
    </source>
</evidence>
<evidence type="ECO:0000313" key="2">
    <source>
        <dbReference type="EMBL" id="TSE23975.1"/>
    </source>
</evidence>
<dbReference type="Pfam" id="PF12697">
    <property type="entry name" value="Abhydrolase_6"/>
    <property type="match status" value="1"/>
</dbReference>
<dbReference type="Proteomes" id="UP000320225">
    <property type="component" value="Unassembled WGS sequence"/>
</dbReference>
<accession>A0A554WK91</accession>
<keyword evidence="2" id="KW-0378">Hydrolase</keyword>
<keyword evidence="2" id="KW-0645">Protease</keyword>
<name>A0A554WK91_9BURK</name>
<evidence type="ECO:0000313" key="3">
    <source>
        <dbReference type="Proteomes" id="UP000320225"/>
    </source>
</evidence>
<proteinExistence type="predicted"/>
<dbReference type="Gene3D" id="3.40.50.1820">
    <property type="entry name" value="alpha/beta hydrolase"/>
    <property type="match status" value="1"/>
</dbReference>
<dbReference type="InterPro" id="IPR000073">
    <property type="entry name" value="AB_hydrolase_1"/>
</dbReference>
<gene>
    <name evidence="2" type="ORF">Tsedi_02064</name>
</gene>